<name>A0AAV5MT96_9ROSI</name>
<protein>
    <submittedName>
        <fullName evidence="2">Uncharacterized protein</fullName>
    </submittedName>
</protein>
<evidence type="ECO:0000313" key="2">
    <source>
        <dbReference type="EMBL" id="GKV53216.1"/>
    </source>
</evidence>
<evidence type="ECO:0000256" key="1">
    <source>
        <dbReference type="SAM" id="MobiDB-lite"/>
    </source>
</evidence>
<reference evidence="2 3" key="1">
    <citation type="journal article" date="2021" name="Commun. Biol.">
        <title>The genome of Shorea leprosula (Dipterocarpaceae) highlights the ecological relevance of drought in aseasonal tropical rainforests.</title>
        <authorList>
            <person name="Ng K.K.S."/>
            <person name="Kobayashi M.J."/>
            <person name="Fawcett J.A."/>
            <person name="Hatakeyama M."/>
            <person name="Paape T."/>
            <person name="Ng C.H."/>
            <person name="Ang C.C."/>
            <person name="Tnah L.H."/>
            <person name="Lee C.T."/>
            <person name="Nishiyama T."/>
            <person name="Sese J."/>
            <person name="O'Brien M.J."/>
            <person name="Copetti D."/>
            <person name="Mohd Noor M.I."/>
            <person name="Ong R.C."/>
            <person name="Putra M."/>
            <person name="Sireger I.Z."/>
            <person name="Indrioko S."/>
            <person name="Kosugi Y."/>
            <person name="Izuno A."/>
            <person name="Isagi Y."/>
            <person name="Lee S.L."/>
            <person name="Shimizu K.K."/>
        </authorList>
    </citation>
    <scope>NUCLEOTIDE SEQUENCE [LARGE SCALE GENOMIC DNA]</scope>
    <source>
        <strain evidence="2">214</strain>
    </source>
</reference>
<dbReference type="AlphaFoldDB" id="A0AAV5MT96"/>
<comment type="caution">
    <text evidence="2">The sequence shown here is derived from an EMBL/GenBank/DDBJ whole genome shotgun (WGS) entry which is preliminary data.</text>
</comment>
<keyword evidence="3" id="KW-1185">Reference proteome</keyword>
<accession>A0AAV5MT96</accession>
<feature type="region of interest" description="Disordered" evidence="1">
    <location>
        <begin position="16"/>
        <end position="52"/>
    </location>
</feature>
<sequence>MREEAAYDEVLRMMGDTERGTDCTSMSSTSKEEAVFVQEKEGATEGQTIPTT</sequence>
<dbReference type="EMBL" id="BPVZ01001168">
    <property type="protein sequence ID" value="GKV53216.1"/>
    <property type="molecule type" value="Genomic_DNA"/>
</dbReference>
<evidence type="ECO:0000313" key="3">
    <source>
        <dbReference type="Proteomes" id="UP001054252"/>
    </source>
</evidence>
<organism evidence="2 3">
    <name type="scientific">Rubroshorea leprosula</name>
    <dbReference type="NCBI Taxonomy" id="152421"/>
    <lineage>
        <taxon>Eukaryota</taxon>
        <taxon>Viridiplantae</taxon>
        <taxon>Streptophyta</taxon>
        <taxon>Embryophyta</taxon>
        <taxon>Tracheophyta</taxon>
        <taxon>Spermatophyta</taxon>
        <taxon>Magnoliopsida</taxon>
        <taxon>eudicotyledons</taxon>
        <taxon>Gunneridae</taxon>
        <taxon>Pentapetalae</taxon>
        <taxon>rosids</taxon>
        <taxon>malvids</taxon>
        <taxon>Malvales</taxon>
        <taxon>Dipterocarpaceae</taxon>
        <taxon>Rubroshorea</taxon>
    </lineage>
</organism>
<feature type="compositionally biased region" description="Basic and acidic residues" evidence="1">
    <location>
        <begin position="30"/>
        <end position="43"/>
    </location>
</feature>
<proteinExistence type="predicted"/>
<dbReference type="Proteomes" id="UP001054252">
    <property type="component" value="Unassembled WGS sequence"/>
</dbReference>
<gene>
    <name evidence="2" type="ORF">SLEP1_g59752</name>
</gene>